<accession>A0A1I7SK17</accession>
<evidence type="ECO:0000313" key="2">
    <source>
        <dbReference type="WBParaSite" id="BXY_1339500.1"/>
    </source>
</evidence>
<dbReference type="AlphaFoldDB" id="A0A1I7SK17"/>
<dbReference type="WBParaSite" id="BXY_1339500.1">
    <property type="protein sequence ID" value="BXY_1339500.1"/>
    <property type="gene ID" value="BXY_1339500"/>
</dbReference>
<protein>
    <submittedName>
        <fullName evidence="2">Glycosyl hydrolase</fullName>
    </submittedName>
</protein>
<name>A0A1I7SK17_BURXY</name>
<organism evidence="1 2">
    <name type="scientific">Bursaphelenchus xylophilus</name>
    <name type="common">Pinewood nematode worm</name>
    <name type="synonym">Aphelenchoides xylophilus</name>
    <dbReference type="NCBI Taxonomy" id="6326"/>
    <lineage>
        <taxon>Eukaryota</taxon>
        <taxon>Metazoa</taxon>
        <taxon>Ecdysozoa</taxon>
        <taxon>Nematoda</taxon>
        <taxon>Chromadorea</taxon>
        <taxon>Rhabditida</taxon>
        <taxon>Tylenchina</taxon>
        <taxon>Tylenchomorpha</taxon>
        <taxon>Aphelenchoidea</taxon>
        <taxon>Aphelenchoididae</taxon>
        <taxon>Bursaphelenchus</taxon>
    </lineage>
</organism>
<proteinExistence type="predicted"/>
<reference evidence="2" key="1">
    <citation type="submission" date="2016-11" db="UniProtKB">
        <authorList>
            <consortium name="WormBaseParasite"/>
        </authorList>
    </citation>
    <scope>IDENTIFICATION</scope>
</reference>
<sequence length="49" mass="5569">QGQENNYVPCVTDQGKTEKRFGYGVNPLLDGAWSLMPIRRVVDVFEKRG</sequence>
<dbReference type="Proteomes" id="UP000095284">
    <property type="component" value="Unplaced"/>
</dbReference>
<evidence type="ECO:0000313" key="1">
    <source>
        <dbReference type="Proteomes" id="UP000095284"/>
    </source>
</evidence>